<accession>A0A2T2WFW2</accession>
<reference evidence="1 2" key="1">
    <citation type="journal article" date="2014" name="BMC Genomics">
        <title>Comparison of environmental and isolate Sulfobacillus genomes reveals diverse carbon, sulfur, nitrogen, and hydrogen metabolisms.</title>
        <authorList>
            <person name="Justice N.B."/>
            <person name="Norman A."/>
            <person name="Brown C.T."/>
            <person name="Singh A."/>
            <person name="Thomas B.C."/>
            <person name="Banfield J.F."/>
        </authorList>
    </citation>
    <scope>NUCLEOTIDE SEQUENCE [LARGE SCALE GENOMIC DNA]</scope>
    <source>
        <strain evidence="1">AMDSBA5</strain>
    </source>
</reference>
<evidence type="ECO:0000313" key="2">
    <source>
        <dbReference type="Proteomes" id="UP000242705"/>
    </source>
</evidence>
<gene>
    <name evidence="1" type="ORF">C7B47_17515</name>
</gene>
<name>A0A2T2WFW2_SULTH</name>
<proteinExistence type="predicted"/>
<protein>
    <submittedName>
        <fullName evidence="1">Uncharacterized protein</fullName>
    </submittedName>
</protein>
<dbReference type="AlphaFoldDB" id="A0A2T2WFW2"/>
<dbReference type="Proteomes" id="UP000242705">
    <property type="component" value="Unassembled WGS sequence"/>
</dbReference>
<comment type="caution">
    <text evidence="1">The sequence shown here is derived from an EMBL/GenBank/DDBJ whole genome shotgun (WGS) entry which is preliminary data.</text>
</comment>
<sequence length="112" mass="12357">MDRMGETWPGHAALFYDTSLRDHPQNATPMCPVHVRTVTILSQPPQRHPRRGHAGLINALSAPVIPARGEAWCGVDEAICRYPVGSHVIWPEMHVFFSTFSAASRLSVDALS</sequence>
<organism evidence="1 2">
    <name type="scientific">Sulfobacillus thermosulfidooxidans</name>
    <dbReference type="NCBI Taxonomy" id="28034"/>
    <lineage>
        <taxon>Bacteria</taxon>
        <taxon>Bacillati</taxon>
        <taxon>Bacillota</taxon>
        <taxon>Clostridia</taxon>
        <taxon>Eubacteriales</taxon>
        <taxon>Clostridiales Family XVII. Incertae Sedis</taxon>
        <taxon>Sulfobacillus</taxon>
    </lineage>
</organism>
<evidence type="ECO:0000313" key="1">
    <source>
        <dbReference type="EMBL" id="PSR21098.1"/>
    </source>
</evidence>
<dbReference type="EMBL" id="PXYX01000120">
    <property type="protein sequence ID" value="PSR21098.1"/>
    <property type="molecule type" value="Genomic_DNA"/>
</dbReference>